<dbReference type="VEuPathDB" id="FungiDB:EYZ11_000193"/>
<dbReference type="InterPro" id="IPR005197">
    <property type="entry name" value="Glyco_hydro_71"/>
</dbReference>
<dbReference type="CDD" id="cd11577">
    <property type="entry name" value="GH71"/>
    <property type="match status" value="1"/>
</dbReference>
<accession>A0A4S3JXM9</accession>
<evidence type="ECO:0000313" key="2">
    <source>
        <dbReference type="EMBL" id="KAA8647749.1"/>
    </source>
</evidence>
<feature type="region of interest" description="Disordered" evidence="1">
    <location>
        <begin position="1"/>
        <end position="20"/>
    </location>
</feature>
<evidence type="ECO:0000313" key="5">
    <source>
        <dbReference type="Proteomes" id="UP000324241"/>
    </source>
</evidence>
<dbReference type="AlphaFoldDB" id="A0A4S3JXM9"/>
<dbReference type="GO" id="GO:0051118">
    <property type="term" value="F:glucan endo-1,3-alpha-glucosidase activity"/>
    <property type="evidence" value="ECO:0007669"/>
    <property type="project" value="InterPro"/>
</dbReference>
<dbReference type="RefSeq" id="XP_033427110.1">
    <property type="nucleotide sequence ID" value="XM_033571078.1"/>
</dbReference>
<dbReference type="Pfam" id="PF03659">
    <property type="entry name" value="Glyco_hydro_71"/>
    <property type="match status" value="2"/>
</dbReference>
<dbReference type="Proteomes" id="UP000308092">
    <property type="component" value="Unassembled WGS sequence"/>
</dbReference>
<reference evidence="2 5" key="2">
    <citation type="submission" date="2019-08" db="EMBL/GenBank/DDBJ databases">
        <title>The genome sequence of a newly discovered highly antifungal drug resistant Aspergillus species, Aspergillus tanneri NIH 1004.</title>
        <authorList>
            <person name="Mounaud S."/>
            <person name="Singh I."/>
            <person name="Joardar V."/>
            <person name="Pakala S."/>
            <person name="Pakala S."/>
            <person name="Venepally P."/>
            <person name="Chung J.K."/>
            <person name="Losada L."/>
            <person name="Nierman W.C."/>
        </authorList>
    </citation>
    <scope>NUCLEOTIDE SEQUENCE [LARGE SCALE GENOMIC DNA]</scope>
    <source>
        <strain evidence="2 5">NIH1004</strain>
    </source>
</reference>
<dbReference type="Proteomes" id="UP000324241">
    <property type="component" value="Unassembled WGS sequence"/>
</dbReference>
<organism evidence="3 4">
    <name type="scientific">Aspergillus tanneri</name>
    <dbReference type="NCBI Taxonomy" id="1220188"/>
    <lineage>
        <taxon>Eukaryota</taxon>
        <taxon>Fungi</taxon>
        <taxon>Dikarya</taxon>
        <taxon>Ascomycota</taxon>
        <taxon>Pezizomycotina</taxon>
        <taxon>Eurotiomycetes</taxon>
        <taxon>Eurotiomycetidae</taxon>
        <taxon>Eurotiales</taxon>
        <taxon>Aspergillaceae</taxon>
        <taxon>Aspergillus</taxon>
        <taxon>Aspergillus subgen. Circumdati</taxon>
    </lineage>
</organism>
<dbReference type="OrthoDB" id="1046782at2759"/>
<comment type="caution">
    <text evidence="3">The sequence shown here is derived from an EMBL/GenBank/DDBJ whole genome shotgun (WGS) entry which is preliminary data.</text>
</comment>
<sequence>MARNELLPTPSPTPSPSRPTKTSLFFDYAANGSYTVPQVLDLLKKYQSHPAYYTHQGRPLVSTFEGLSSHSDWLTIISKTSCFFIPDWSSISPAEAANHTVIDGLFNWGAWPEGSREINTTLDRAFLSALQWKAYMKPVSPWFYTNMPARRTGSGGVIPSGGLDGISAFRRGKAPFNYARDVPHDGWRTFLPFYVEMYKRSGNAIGTGSGIPEVSPDDEEVVVWYRRERDGSGCKDGGTTENAPAQGQREYPAAETVQDRVFYSALLEREADVEVSIGGVRLMGNWSRVPDGGRGVYTGSVKVDGDGEVKVQVKRDDKVVASVKGESITSDCAGDNGLKNFNARVGTSDLSRLTSTSAWLMVWGLLLGLASMDLMS</sequence>
<proteinExistence type="predicted"/>
<dbReference type="EMBL" id="SOSA01000003">
    <property type="protein sequence ID" value="THD00300.1"/>
    <property type="molecule type" value="Genomic_DNA"/>
</dbReference>
<name>A0A4S3JXM9_9EURO</name>
<evidence type="ECO:0000256" key="1">
    <source>
        <dbReference type="SAM" id="MobiDB-lite"/>
    </source>
</evidence>
<dbReference type="STRING" id="1220188.A0A4S3JXM9"/>
<protein>
    <submittedName>
        <fullName evidence="3">Uncharacterized protein</fullName>
    </submittedName>
</protein>
<dbReference type="Gene3D" id="3.20.20.80">
    <property type="entry name" value="Glycosidases"/>
    <property type="match status" value="1"/>
</dbReference>
<gene>
    <name evidence="2" type="ORF">ATNIH1004_006450</name>
    <name evidence="3" type="ORF">EYZ11_000193</name>
</gene>
<evidence type="ECO:0000313" key="3">
    <source>
        <dbReference type="EMBL" id="THD00300.1"/>
    </source>
</evidence>
<keyword evidence="4" id="KW-1185">Reference proteome</keyword>
<evidence type="ECO:0000313" key="4">
    <source>
        <dbReference type="Proteomes" id="UP000308092"/>
    </source>
</evidence>
<dbReference type="EMBL" id="QUQM01000004">
    <property type="protein sequence ID" value="KAA8647749.1"/>
    <property type="molecule type" value="Genomic_DNA"/>
</dbReference>
<dbReference type="GeneID" id="54329152"/>
<reference evidence="3 4" key="1">
    <citation type="submission" date="2019-03" db="EMBL/GenBank/DDBJ databases">
        <title>The genome sequence of a newly discovered highly antifungal drug resistant Aspergillus species, Aspergillus tanneri NIH 1004.</title>
        <authorList>
            <person name="Mounaud S."/>
            <person name="Singh I."/>
            <person name="Joardar V."/>
            <person name="Pakala S."/>
            <person name="Pakala S."/>
            <person name="Venepally P."/>
            <person name="Hoover J."/>
            <person name="Nierman W."/>
            <person name="Chung J."/>
            <person name="Losada L."/>
        </authorList>
    </citation>
    <scope>NUCLEOTIDE SEQUENCE [LARGE SCALE GENOMIC DNA]</scope>
    <source>
        <strain evidence="3 4">NIH1004</strain>
    </source>
</reference>